<evidence type="ECO:0000256" key="1">
    <source>
        <dbReference type="SAM" id="SignalP"/>
    </source>
</evidence>
<proteinExistence type="predicted"/>
<dbReference type="Pfam" id="PF19313">
    <property type="entry name" value="DUF5916"/>
    <property type="match status" value="1"/>
</dbReference>
<comment type="caution">
    <text evidence="3">The sequence shown here is derived from an EMBL/GenBank/DDBJ whole genome shotgun (WGS) entry which is preliminary data.</text>
</comment>
<evidence type="ECO:0000313" key="4">
    <source>
        <dbReference type="Proteomes" id="UP000628448"/>
    </source>
</evidence>
<feature type="signal peptide" evidence="1">
    <location>
        <begin position="1"/>
        <end position="20"/>
    </location>
</feature>
<feature type="domain" description="DUF5916" evidence="2">
    <location>
        <begin position="237"/>
        <end position="822"/>
    </location>
</feature>
<dbReference type="Proteomes" id="UP000628448">
    <property type="component" value="Unassembled WGS sequence"/>
</dbReference>
<dbReference type="EMBL" id="JADWYR010000002">
    <property type="protein sequence ID" value="MBG9378053.1"/>
    <property type="molecule type" value="Genomic_DNA"/>
</dbReference>
<protein>
    <submittedName>
        <fullName evidence="3">Carbohydrate binding family 9 domain-containing protein</fullName>
    </submittedName>
</protein>
<evidence type="ECO:0000313" key="3">
    <source>
        <dbReference type="EMBL" id="MBG9378053.1"/>
    </source>
</evidence>
<dbReference type="CDD" id="cd09618">
    <property type="entry name" value="CBM9_like_2"/>
    <property type="match status" value="1"/>
</dbReference>
<name>A0A931MCW2_9BACT</name>
<accession>A0A931MCW2</accession>
<keyword evidence="4" id="KW-1185">Reference proteome</keyword>
<organism evidence="3 4">
    <name type="scientific">Panacibacter microcysteis</name>
    <dbReference type="NCBI Taxonomy" id="2793269"/>
    <lineage>
        <taxon>Bacteria</taxon>
        <taxon>Pseudomonadati</taxon>
        <taxon>Bacteroidota</taxon>
        <taxon>Chitinophagia</taxon>
        <taxon>Chitinophagales</taxon>
        <taxon>Chitinophagaceae</taxon>
        <taxon>Panacibacter</taxon>
    </lineage>
</organism>
<reference evidence="3" key="1">
    <citation type="submission" date="2020-11" db="EMBL/GenBank/DDBJ databases">
        <title>Bacterial whole genome sequence for Panacibacter sp. DH6.</title>
        <authorList>
            <person name="Le V."/>
            <person name="Ko S."/>
            <person name="Ahn C.-Y."/>
            <person name="Oh H.-M."/>
        </authorList>
    </citation>
    <scope>NUCLEOTIDE SEQUENCE</scope>
    <source>
        <strain evidence="3">DH6</strain>
    </source>
</reference>
<evidence type="ECO:0000259" key="2">
    <source>
        <dbReference type="Pfam" id="PF19313"/>
    </source>
</evidence>
<gene>
    <name evidence="3" type="ORF">I5907_17575</name>
</gene>
<feature type="chain" id="PRO_5037091897" evidence="1">
    <location>
        <begin position="21"/>
        <end position="831"/>
    </location>
</feature>
<dbReference type="InterPro" id="IPR045670">
    <property type="entry name" value="DUF5916"/>
</dbReference>
<dbReference type="RefSeq" id="WP_196992111.1">
    <property type="nucleotide sequence ID" value="NZ_JADWYR010000002.1"/>
</dbReference>
<dbReference type="AlphaFoldDB" id="A0A931MCW2"/>
<sequence length="831" mass="95397">MKLGPVILTALICLSFVASAQKTPQRTLEAKRTNSTIKIDGLIKDSGWQDAAVMTNFVYFRPTTGAREEYANRTVAYMMYSDEGIYFGGFCYERTKDSIATQLTGTRDGFGTNDYIGIIFDTYNDNLNGFEYFVTPLGEQWDAKMNPPSIDGEMEDFSWNGVWKSGAVITDSGWSFEMFIPFSAIRFGKKEVQDWGFNVTRRRRKTEQQNTWNPIDPNINGFLTQEGLWKGISDIKPPMRLQFSPYFSVYANHFPANQQGFSNWTSRVNGGLDVKYGINQAFTLDATLIPDFGQVQSDNQVLNLTPFEVKYNEYRNFFTEGTELFSKGNLFYSRRIGGSPLHMYDFAVDSNEAVIKNPTESKLINATKISGRTQNGFGIGFLNAVTRAQYATIENTATKQERQALTDPLTNYNVFVLDKTMKYNSSVSLVNTNVWRSGKDYDANVTAALFELNDKKNTYNLGGKLATSNRFGLLPDGSTETGFSHELHFSKTSGQFNFSLSQERTDAKFTSDDMGYFTNNNFLNHYLWVHYTWNKPKNWYNRINVNFNSNISILSKKIEPVNEKYQSAGININANAQTKKLWFFGAFMGYNFLQNDFYEPRQQGWYFKRGAQVVTEAWVESNESKKYSFFIDALFRKSINFYNQFGFDIAVGQEYRVNNKLSFSNQLNLLPRFNNVGYTYISGSSNINFARRKVNTIENILSTTYSFSNKMGITFRARHYLSTVDNKEFFILQKNGELTANAGYLPAANQNANFFNIDMVYTWQFAPGSFLNVVWKNATQYYTNEVERSYFKNFRNTISSDNNNNLSIKVIYFLDYLSVRKQLHGNKTEHK</sequence>
<dbReference type="Gene3D" id="2.60.40.1190">
    <property type="match status" value="1"/>
</dbReference>
<dbReference type="SUPFAM" id="SSF49344">
    <property type="entry name" value="CBD9-like"/>
    <property type="match status" value="1"/>
</dbReference>
<keyword evidence="1" id="KW-0732">Signal</keyword>